<keyword evidence="1" id="KW-1133">Transmembrane helix</keyword>
<evidence type="ECO:0000313" key="2">
    <source>
        <dbReference type="EMBL" id="MCT2398025.1"/>
    </source>
</evidence>
<keyword evidence="3" id="KW-1185">Reference proteome</keyword>
<organism evidence="2 3">
    <name type="scientific">Novosphingobium mangrovi</name>
    <name type="common">ex Huang et al. 2023</name>
    <dbReference type="NCBI Taxonomy" id="2976432"/>
    <lineage>
        <taxon>Bacteria</taxon>
        <taxon>Pseudomonadati</taxon>
        <taxon>Pseudomonadota</taxon>
        <taxon>Alphaproteobacteria</taxon>
        <taxon>Sphingomonadales</taxon>
        <taxon>Sphingomonadaceae</taxon>
        <taxon>Novosphingobium</taxon>
    </lineage>
</organism>
<accession>A0ABT2HZP8</accession>
<proteinExistence type="predicted"/>
<protein>
    <submittedName>
        <fullName evidence="2">Uncharacterized protein</fullName>
    </submittedName>
</protein>
<keyword evidence="1" id="KW-0812">Transmembrane</keyword>
<dbReference type="Proteomes" id="UP001165583">
    <property type="component" value="Unassembled WGS sequence"/>
</dbReference>
<feature type="transmembrane region" description="Helical" evidence="1">
    <location>
        <begin position="23"/>
        <end position="44"/>
    </location>
</feature>
<dbReference type="EMBL" id="JANZXA010000001">
    <property type="protein sequence ID" value="MCT2398025.1"/>
    <property type="molecule type" value="Genomic_DNA"/>
</dbReference>
<keyword evidence="1" id="KW-0472">Membrane</keyword>
<gene>
    <name evidence="2" type="ORF">NZK81_00540</name>
</gene>
<comment type="caution">
    <text evidence="2">The sequence shown here is derived from an EMBL/GenBank/DDBJ whole genome shotgun (WGS) entry which is preliminary data.</text>
</comment>
<sequence length="67" mass="7068">MQRIGEEIHLDSDEARGGSTPNIVRYVLIASLLLAILAMSAIWITRAISDKPSQGGPVTAVEHALGG</sequence>
<name>A0ABT2HZP8_9SPHN</name>
<evidence type="ECO:0000313" key="3">
    <source>
        <dbReference type="Proteomes" id="UP001165583"/>
    </source>
</evidence>
<reference evidence="2" key="1">
    <citation type="submission" date="2022-09" db="EMBL/GenBank/DDBJ databases">
        <title>Novosphingobium sp. Nov., a polycyclic aromatic hydrocarbon-degrading bacterium isolated form mangrove sediments in HongKong.</title>
        <authorList>
            <person name="Hu Z."/>
        </authorList>
    </citation>
    <scope>NUCLEOTIDE SEQUENCE</scope>
    <source>
        <strain evidence="2">HK4-1</strain>
    </source>
</reference>
<evidence type="ECO:0000256" key="1">
    <source>
        <dbReference type="SAM" id="Phobius"/>
    </source>
</evidence>
<dbReference type="RefSeq" id="WP_260043082.1">
    <property type="nucleotide sequence ID" value="NZ_JANZXA010000001.1"/>
</dbReference>